<accession>A0A8X7B9N7</accession>
<keyword evidence="2" id="KW-1185">Reference proteome</keyword>
<dbReference type="InterPro" id="IPR036397">
    <property type="entry name" value="RNaseH_sf"/>
</dbReference>
<dbReference type="AlphaFoldDB" id="A0A8X7B9N7"/>
<dbReference type="PANTHER" id="PTHR46060">
    <property type="entry name" value="MARINER MOS1 TRANSPOSASE-LIKE PROTEIN"/>
    <property type="match status" value="1"/>
</dbReference>
<sequence length="155" mass="17926">MTGQCVDPFGTCRHQADDGLTLLELERAGGIQKRTTHRILRNELHLHKIAARFVPHALIKVQRWLCYAICSDPVSRWQQNGHQLLSRIIAIDEFWARAYEPELKHQSTEWWHAGSPRKQKVRQNPSPIKLMVIVVNDVRSVIVCHFVPHGRTVTE</sequence>
<dbReference type="GO" id="GO:0003676">
    <property type="term" value="F:nucleic acid binding"/>
    <property type="evidence" value="ECO:0007669"/>
    <property type="project" value="InterPro"/>
</dbReference>
<organism evidence="1 2">
    <name type="scientific">Trichonephila clavipes</name>
    <name type="common">Golden silk orbweaver</name>
    <name type="synonym">Nephila clavipes</name>
    <dbReference type="NCBI Taxonomy" id="2585209"/>
    <lineage>
        <taxon>Eukaryota</taxon>
        <taxon>Metazoa</taxon>
        <taxon>Ecdysozoa</taxon>
        <taxon>Arthropoda</taxon>
        <taxon>Chelicerata</taxon>
        <taxon>Arachnida</taxon>
        <taxon>Araneae</taxon>
        <taxon>Araneomorphae</taxon>
        <taxon>Entelegynae</taxon>
        <taxon>Araneoidea</taxon>
        <taxon>Nephilidae</taxon>
        <taxon>Trichonephila</taxon>
    </lineage>
</organism>
<protein>
    <submittedName>
        <fullName evidence="1">Histone-lysine N-methyltransferase SETMAR</fullName>
    </submittedName>
</protein>
<evidence type="ECO:0000313" key="2">
    <source>
        <dbReference type="Proteomes" id="UP000887159"/>
    </source>
</evidence>
<proteinExistence type="predicted"/>
<comment type="caution">
    <text evidence="1">The sequence shown here is derived from an EMBL/GenBank/DDBJ whole genome shotgun (WGS) entry which is preliminary data.</text>
</comment>
<dbReference type="Gene3D" id="3.30.420.10">
    <property type="entry name" value="Ribonuclease H-like superfamily/Ribonuclease H"/>
    <property type="match status" value="1"/>
</dbReference>
<reference evidence="1" key="1">
    <citation type="submission" date="2020-08" db="EMBL/GenBank/DDBJ databases">
        <title>Multicomponent nature underlies the extraordinary mechanical properties of spider dragline silk.</title>
        <authorList>
            <person name="Kono N."/>
            <person name="Nakamura H."/>
            <person name="Mori M."/>
            <person name="Yoshida Y."/>
            <person name="Ohtoshi R."/>
            <person name="Malay A.D."/>
            <person name="Moran D.A.P."/>
            <person name="Tomita M."/>
            <person name="Numata K."/>
            <person name="Arakawa K."/>
        </authorList>
    </citation>
    <scope>NUCLEOTIDE SEQUENCE</scope>
</reference>
<dbReference type="Proteomes" id="UP000887159">
    <property type="component" value="Unassembled WGS sequence"/>
</dbReference>
<dbReference type="EMBL" id="BMAU01021369">
    <property type="protein sequence ID" value="GFY24361.1"/>
    <property type="molecule type" value="Genomic_DNA"/>
</dbReference>
<dbReference type="Pfam" id="PF01359">
    <property type="entry name" value="Transposase_1"/>
    <property type="match status" value="1"/>
</dbReference>
<dbReference type="InterPro" id="IPR001888">
    <property type="entry name" value="Transposase_1"/>
</dbReference>
<name>A0A8X7B9N7_TRICX</name>
<gene>
    <name evidence="1" type="primary">SETMAR_1</name>
    <name evidence="1" type="ORF">TNCV_1014101</name>
</gene>
<dbReference type="InterPro" id="IPR052709">
    <property type="entry name" value="Transposase-MT_Hybrid"/>
</dbReference>
<dbReference type="PANTHER" id="PTHR46060:SF1">
    <property type="entry name" value="MARINER MOS1 TRANSPOSASE-LIKE PROTEIN"/>
    <property type="match status" value="1"/>
</dbReference>
<evidence type="ECO:0000313" key="1">
    <source>
        <dbReference type="EMBL" id="GFY24361.1"/>
    </source>
</evidence>